<dbReference type="EMBL" id="JAHRIN010001138">
    <property type="protein sequence ID" value="MEQ2191710.1"/>
    <property type="molecule type" value="Genomic_DNA"/>
</dbReference>
<accession>A0ABV0Q7E8</accession>
<reference evidence="1 2" key="1">
    <citation type="submission" date="2021-06" db="EMBL/GenBank/DDBJ databases">
        <authorList>
            <person name="Palmer J.M."/>
        </authorList>
    </citation>
    <scope>NUCLEOTIDE SEQUENCE [LARGE SCALE GENOMIC DNA]</scope>
    <source>
        <strain evidence="1 2">XC_2019</strain>
        <tissue evidence="1">Muscle</tissue>
    </source>
</reference>
<dbReference type="Proteomes" id="UP001434883">
    <property type="component" value="Unassembled WGS sequence"/>
</dbReference>
<dbReference type="PANTHER" id="PTHR16798">
    <property type="entry name" value="FANCONI ANEMIA GROUP C PROTEIN FANCC"/>
    <property type="match status" value="1"/>
</dbReference>
<name>A0ABV0Q7E8_9TELE</name>
<organism evidence="1 2">
    <name type="scientific">Xenoophorus captivus</name>
    <dbReference type="NCBI Taxonomy" id="1517983"/>
    <lineage>
        <taxon>Eukaryota</taxon>
        <taxon>Metazoa</taxon>
        <taxon>Chordata</taxon>
        <taxon>Craniata</taxon>
        <taxon>Vertebrata</taxon>
        <taxon>Euteleostomi</taxon>
        <taxon>Actinopterygii</taxon>
        <taxon>Neopterygii</taxon>
        <taxon>Teleostei</taxon>
        <taxon>Neoteleostei</taxon>
        <taxon>Acanthomorphata</taxon>
        <taxon>Ovalentaria</taxon>
        <taxon>Atherinomorphae</taxon>
        <taxon>Cyprinodontiformes</taxon>
        <taxon>Goodeidae</taxon>
        <taxon>Xenoophorus</taxon>
    </lineage>
</organism>
<comment type="caution">
    <text evidence="1">The sequence shown here is derived from an EMBL/GenBank/DDBJ whole genome shotgun (WGS) entry which is preliminary data.</text>
</comment>
<gene>
    <name evidence="1" type="ORF">XENOCAPTIV_001453</name>
</gene>
<sequence length="123" mass="14243">MTELQVQQTAEPLPNIQEMPFWLEKAVTWGQAESTRTRKDISLHLSRLRDFLQQLLKQINDVSSTTETMRRLPLLGQFLGRLCWNPHVTADSSSRGLLLQCLLALYSEHPSNAVERKSNQWIR</sequence>
<evidence type="ECO:0000313" key="2">
    <source>
        <dbReference type="Proteomes" id="UP001434883"/>
    </source>
</evidence>
<feature type="non-terminal residue" evidence="1">
    <location>
        <position position="123"/>
    </location>
</feature>
<proteinExistence type="predicted"/>
<dbReference type="InterPro" id="IPR000686">
    <property type="entry name" value="FANCC"/>
</dbReference>
<protein>
    <recommendedName>
        <fullName evidence="3">FA complementation group C</fullName>
    </recommendedName>
</protein>
<keyword evidence="2" id="KW-1185">Reference proteome</keyword>
<dbReference type="Pfam" id="PF02106">
    <property type="entry name" value="Fanconi_C"/>
    <property type="match status" value="1"/>
</dbReference>
<evidence type="ECO:0000313" key="1">
    <source>
        <dbReference type="EMBL" id="MEQ2191710.1"/>
    </source>
</evidence>
<dbReference type="PANTHER" id="PTHR16798:SF0">
    <property type="entry name" value="FANCONI ANEMIA GROUP C PROTEIN"/>
    <property type="match status" value="1"/>
</dbReference>
<evidence type="ECO:0008006" key="3">
    <source>
        <dbReference type="Google" id="ProtNLM"/>
    </source>
</evidence>